<dbReference type="Gene3D" id="3.40.50.300">
    <property type="entry name" value="P-loop containing nucleotide triphosphate hydrolases"/>
    <property type="match status" value="1"/>
</dbReference>
<evidence type="ECO:0000259" key="5">
    <source>
        <dbReference type="PROSITE" id="PS50893"/>
    </source>
</evidence>
<evidence type="ECO:0000256" key="3">
    <source>
        <dbReference type="ARBA" id="ARBA00022741"/>
    </source>
</evidence>
<dbReference type="GO" id="GO:0005524">
    <property type="term" value="F:ATP binding"/>
    <property type="evidence" value="ECO:0007669"/>
    <property type="project" value="UniProtKB-KW"/>
</dbReference>
<dbReference type="CDD" id="cd03220">
    <property type="entry name" value="ABC_KpsT_Wzt"/>
    <property type="match status" value="1"/>
</dbReference>
<keyword evidence="3" id="KW-0547">Nucleotide-binding</keyword>
<dbReference type="SUPFAM" id="SSF52540">
    <property type="entry name" value="P-loop containing nucleoside triphosphate hydrolases"/>
    <property type="match status" value="1"/>
</dbReference>
<evidence type="ECO:0000256" key="2">
    <source>
        <dbReference type="ARBA" id="ARBA00022448"/>
    </source>
</evidence>
<dbReference type="Pfam" id="PF00005">
    <property type="entry name" value="ABC_tran"/>
    <property type="match status" value="1"/>
</dbReference>
<feature type="domain" description="ABC transporter" evidence="5">
    <location>
        <begin position="20"/>
        <end position="241"/>
    </location>
</feature>
<organism evidence="6 7">
    <name type="scientific">Methylomarinovum tepidoasis</name>
    <dbReference type="NCBI Taxonomy" id="2840183"/>
    <lineage>
        <taxon>Bacteria</taxon>
        <taxon>Pseudomonadati</taxon>
        <taxon>Pseudomonadota</taxon>
        <taxon>Gammaproteobacteria</taxon>
        <taxon>Methylococcales</taxon>
        <taxon>Methylothermaceae</taxon>
        <taxon>Methylomarinovum</taxon>
    </lineage>
</organism>
<dbReference type="Pfam" id="PF14524">
    <property type="entry name" value="Wzt_C"/>
    <property type="match status" value="1"/>
</dbReference>
<dbReference type="Proteomes" id="UP001321450">
    <property type="component" value="Chromosome"/>
</dbReference>
<evidence type="ECO:0000256" key="1">
    <source>
        <dbReference type="ARBA" id="ARBA00005417"/>
    </source>
</evidence>
<dbReference type="PANTHER" id="PTHR46743:SF2">
    <property type="entry name" value="TEICHOIC ACIDS EXPORT ATP-BINDING PROTEIN TAGH"/>
    <property type="match status" value="1"/>
</dbReference>
<comment type="similarity">
    <text evidence="1">Belongs to the ABC transporter superfamily.</text>
</comment>
<dbReference type="GO" id="GO:0140359">
    <property type="term" value="F:ABC-type transporter activity"/>
    <property type="evidence" value="ECO:0007669"/>
    <property type="project" value="InterPro"/>
</dbReference>
<dbReference type="InterPro" id="IPR003439">
    <property type="entry name" value="ABC_transporter-like_ATP-bd"/>
</dbReference>
<dbReference type="InterPro" id="IPR027417">
    <property type="entry name" value="P-loop_NTPase"/>
</dbReference>
<dbReference type="KEGG" id="meiy:MIN45_P0346"/>
<dbReference type="RefSeq" id="WP_286294097.1">
    <property type="nucleotide sequence ID" value="NZ_AP024718.1"/>
</dbReference>
<name>A0AAU9C4C3_9GAMM</name>
<keyword evidence="7" id="KW-1185">Reference proteome</keyword>
<evidence type="ECO:0000313" key="7">
    <source>
        <dbReference type="Proteomes" id="UP001321450"/>
    </source>
</evidence>
<dbReference type="GO" id="GO:0016887">
    <property type="term" value="F:ATP hydrolysis activity"/>
    <property type="evidence" value="ECO:0007669"/>
    <property type="project" value="InterPro"/>
</dbReference>
<dbReference type="PANTHER" id="PTHR46743">
    <property type="entry name" value="TEICHOIC ACIDS EXPORT ATP-BINDING PROTEIN TAGH"/>
    <property type="match status" value="1"/>
</dbReference>
<reference evidence="7" key="1">
    <citation type="journal article" date="2024" name="Int. J. Syst. Evol. Microbiol.">
        <title>Methylomarinovum tepidoasis sp. nov., a moderately thermophilic methanotroph of the family Methylothermaceae isolated from a deep-sea hydrothermal field.</title>
        <authorList>
            <person name="Hirayama H."/>
            <person name="Takaki Y."/>
            <person name="Abe M."/>
            <person name="Miyazaki M."/>
            <person name="Uematsu K."/>
            <person name="Matsui Y."/>
            <person name="Takai K."/>
        </authorList>
    </citation>
    <scope>NUCLEOTIDE SEQUENCE [LARGE SCALE GENOMIC DNA]</scope>
    <source>
        <strain evidence="7">IN45</strain>
    </source>
</reference>
<dbReference type="InterPro" id="IPR003593">
    <property type="entry name" value="AAA+_ATPase"/>
</dbReference>
<keyword evidence="4 6" id="KW-0067">ATP-binding</keyword>
<dbReference type="PROSITE" id="PS50893">
    <property type="entry name" value="ABC_TRANSPORTER_2"/>
    <property type="match status" value="1"/>
</dbReference>
<dbReference type="EMBL" id="AP024718">
    <property type="protein sequence ID" value="BCX87979.1"/>
    <property type="molecule type" value="Genomic_DNA"/>
</dbReference>
<sequence length="399" mass="44389">MIVAEHLGKVYRRYARPLDSLLEMLFRRPRHTPFVALQDINFELHRGETMGVVGDNGAGKSTLLKILAGTISPSSGRLTVQGRVSAILELGTGFHPDFSGLENIRLGLALQGLDEAEAEALIPEIIEFSELAAFIDQPLKTYSSGMYVRLAFSVLTCTDPDILIVDEALAVGDVHFQKKCMDRMTDFRRRGKALLFCSHVLYQVRHLCDRAIWLDHGRIRLAGPADEVVDAYQDYVRSREGATPNPACEVDVAEETAAGKRAWLETVRLIGKELRGEPPRFKTGEPFSVEIVAYRGDLPLEDVHVGVVLKRNDGIQCFGASTEADDRILIDMGNGRVGIIYEIPSLPLLSGEYSLDVWLIDATGVHVYDSRLSCLPFQVRQPMKAVGVCWMAHEWRSPE</sequence>
<dbReference type="SMART" id="SM00382">
    <property type="entry name" value="AAA"/>
    <property type="match status" value="1"/>
</dbReference>
<gene>
    <name evidence="6" type="ORF">MIN45_P0346</name>
</gene>
<dbReference type="GO" id="GO:0016020">
    <property type="term" value="C:membrane"/>
    <property type="evidence" value="ECO:0007669"/>
    <property type="project" value="InterPro"/>
</dbReference>
<dbReference type="Gene3D" id="2.70.50.60">
    <property type="entry name" value="abc- transporter (atp binding component) like domain"/>
    <property type="match status" value="1"/>
</dbReference>
<protein>
    <submittedName>
        <fullName evidence="6">Lipopolysaccharide transport system ATP-binding protein</fullName>
    </submittedName>
</protein>
<proteinExistence type="inferred from homology"/>
<evidence type="ECO:0000256" key="4">
    <source>
        <dbReference type="ARBA" id="ARBA00022840"/>
    </source>
</evidence>
<dbReference type="InterPro" id="IPR050683">
    <property type="entry name" value="Bact_Polysacc_Export_ATP-bd"/>
</dbReference>
<dbReference type="CDD" id="cd10147">
    <property type="entry name" value="Wzt_C-like"/>
    <property type="match status" value="1"/>
</dbReference>
<accession>A0AAU9C4C3</accession>
<keyword evidence="2" id="KW-0813">Transport</keyword>
<evidence type="ECO:0000313" key="6">
    <source>
        <dbReference type="EMBL" id="BCX87979.1"/>
    </source>
</evidence>
<dbReference type="InterPro" id="IPR029439">
    <property type="entry name" value="Wzt_C"/>
</dbReference>
<dbReference type="AlphaFoldDB" id="A0AAU9C4C3"/>
<dbReference type="InterPro" id="IPR015860">
    <property type="entry name" value="ABC_transpr_TagH-like"/>
</dbReference>